<name>A0A060UQ35_9PROT</name>
<organism evidence="2">
    <name type="scientific">Acidithiobacillus ferrivorans</name>
    <dbReference type="NCBI Taxonomy" id="160808"/>
    <lineage>
        <taxon>Bacteria</taxon>
        <taxon>Pseudomonadati</taxon>
        <taxon>Pseudomonadota</taxon>
        <taxon>Acidithiobacillia</taxon>
        <taxon>Acidithiobacillales</taxon>
        <taxon>Acidithiobacillaceae</taxon>
        <taxon>Acidithiobacillus</taxon>
    </lineage>
</organism>
<keyword evidence="1" id="KW-0472">Membrane</keyword>
<dbReference type="RefSeq" id="WP_035193033.1">
    <property type="nucleotide sequence ID" value="NZ_CCCS020000035.1"/>
</dbReference>
<dbReference type="EMBL" id="CCCS020000035">
    <property type="protein sequence ID" value="CDQ10515.1"/>
    <property type="molecule type" value="Genomic_DNA"/>
</dbReference>
<evidence type="ECO:0000313" key="2">
    <source>
        <dbReference type="EMBL" id="CDQ10515.1"/>
    </source>
</evidence>
<sequence length="248" mass="27404">MMVRKWRWHRSAVWMMSAGAGFVTISSGVSAIRPEWVKQYHLTPVTAGIGVFLMIAAAMAWLFARADIPDLFPDILCEPATEGDLSAIHAMAADYFGPEISPLALMLTWQRKNHTVFRVLIEKRQSTFATSRKIVGYYCVLPVRKTAYDRLISGRMTGSSIAADDIVLPRYAPYAVYLGGMAATGFRARGGLLMAIRMDIEASLSGRAKRFLTRPVTAQGLRLVRHHGFTPVDAATLGISALYHRVEA</sequence>
<proteinExistence type="predicted"/>
<reference evidence="2" key="1">
    <citation type="submission" date="2014-03" db="EMBL/GenBank/DDBJ databases">
        <authorList>
            <person name="Genoscope - CEA"/>
        </authorList>
    </citation>
    <scope>NUCLEOTIDE SEQUENCE [LARGE SCALE GENOMIC DNA]</scope>
    <source>
        <strain evidence="2">CF27</strain>
    </source>
</reference>
<gene>
    <name evidence="3" type="ORF">AFERRI_10577</name>
    <name evidence="2" type="ORF">AFERRI_400296</name>
</gene>
<dbReference type="Proteomes" id="UP000193925">
    <property type="component" value="Chromosome AFERRI"/>
</dbReference>
<dbReference type="AlphaFoldDB" id="A0A060UQ35"/>
<evidence type="ECO:0000313" key="3">
    <source>
        <dbReference type="EMBL" id="SMH64544.1"/>
    </source>
</evidence>
<keyword evidence="1" id="KW-0812">Transmembrane</keyword>
<reference evidence="2" key="2">
    <citation type="submission" date="2014-07" db="EMBL/GenBank/DDBJ databases">
        <title>Initial genome analysis of the psychrotolerant acidophile Acidithiobacillus ferrivorans CF27: insights into iron and sulfur oxidation pathways and into biofilm formation.</title>
        <authorList>
            <person name="Talla E."/>
            <person name="Hedrich S."/>
            <person name="Mangenot S."/>
            <person name="Ji B."/>
            <person name="Johnson D.B."/>
            <person name="Barbe V."/>
            <person name="Bonnefoy V."/>
        </authorList>
    </citation>
    <scope>NUCLEOTIDE SEQUENCE [LARGE SCALE GENOMIC DNA]</scope>
    <source>
        <strain evidence="2">CF27</strain>
    </source>
</reference>
<dbReference type="EMBL" id="LT841305">
    <property type="protein sequence ID" value="SMH64544.1"/>
    <property type="molecule type" value="Genomic_DNA"/>
</dbReference>
<evidence type="ECO:0000313" key="4">
    <source>
        <dbReference type="Proteomes" id="UP000193925"/>
    </source>
</evidence>
<protein>
    <submittedName>
        <fullName evidence="2">Uncharacterized protein</fullName>
    </submittedName>
</protein>
<reference evidence="3 4" key="3">
    <citation type="submission" date="2017-03" db="EMBL/GenBank/DDBJ databases">
        <authorList>
            <person name="Regsiter A."/>
            <person name="William W."/>
        </authorList>
    </citation>
    <scope>NUCLEOTIDE SEQUENCE [LARGE SCALE GENOMIC DNA]</scope>
    <source>
        <strain evidence="3">PRJEB5721</strain>
    </source>
</reference>
<evidence type="ECO:0000256" key="1">
    <source>
        <dbReference type="SAM" id="Phobius"/>
    </source>
</evidence>
<feature type="transmembrane region" description="Helical" evidence="1">
    <location>
        <begin position="41"/>
        <end position="64"/>
    </location>
</feature>
<accession>A0A060UQ35</accession>
<keyword evidence="4" id="KW-1185">Reference proteome</keyword>
<keyword evidence="1" id="KW-1133">Transmembrane helix</keyword>